<evidence type="ECO:0000313" key="3">
    <source>
        <dbReference type="Proteomes" id="UP000321058"/>
    </source>
</evidence>
<dbReference type="RefSeq" id="WP_147157089.1">
    <property type="nucleotide sequence ID" value="NZ_BKAJ01000257.1"/>
</dbReference>
<dbReference type="Gene3D" id="3.40.390.10">
    <property type="entry name" value="Collagenase (Catalytic Domain)"/>
    <property type="match status" value="1"/>
</dbReference>
<protein>
    <submittedName>
        <fullName evidence="2">Uncharacterized protein</fullName>
    </submittedName>
</protein>
<gene>
    <name evidence="2" type="ORF">RSO01_89700</name>
</gene>
<dbReference type="Proteomes" id="UP000321058">
    <property type="component" value="Unassembled WGS sequence"/>
</dbReference>
<keyword evidence="3" id="KW-1185">Reference proteome</keyword>
<name>A0A512NS88_9HYPH</name>
<sequence>MGATVGKPDIFVHLDWMEDATHSHRPSDAAIKLVVDAFRNAPYIARNGAVGINLHIDAGPTSVMNYTTGATWGPLSRAAAVGEVTQLGTTSLDGAGNVTYDWTDFDKLKNRAGGLTKSGRAPIFRYAVAAHQIGSVNNSGVARTAPGSDFIVSLGTFAAVTDMQTAGTFMHELGHVLGLDHGGSDGFNNKPNYLSVMNYLWQFSGVSRGGVFLLDYSRVALAVLKEAGLNETVGLGPGSTGYATARWVPGAGGAPGSFVQIANAAGPIDWNGDGAATNANVPFDINGDGTQTDLQPCNDWQILKLRGGAVGSGGYAPPAQSVIPRELTPADQALIKPPDGTPPVTTASVWPTPNLSGWNRRPVLVTLTSTDDISGVARTEYDLDGLGPVTYSAPVTISAEGVHHLGYRSIDHSQNAEDRQQKDVRIDLTAPEVVISFDPVVDDLVVEGAGQPLWSGDKPSGTDRPNRRRMDLVRL</sequence>
<organism evidence="2 3">
    <name type="scientific">Reyranella soli</name>
    <dbReference type="NCBI Taxonomy" id="1230389"/>
    <lineage>
        <taxon>Bacteria</taxon>
        <taxon>Pseudomonadati</taxon>
        <taxon>Pseudomonadota</taxon>
        <taxon>Alphaproteobacteria</taxon>
        <taxon>Hyphomicrobiales</taxon>
        <taxon>Reyranellaceae</taxon>
        <taxon>Reyranella</taxon>
    </lineage>
</organism>
<dbReference type="EMBL" id="BKAJ01000257">
    <property type="protein sequence ID" value="GEP61804.1"/>
    <property type="molecule type" value="Genomic_DNA"/>
</dbReference>
<dbReference type="InterPro" id="IPR024079">
    <property type="entry name" value="MetalloPept_cat_dom_sf"/>
</dbReference>
<accession>A0A512NS88</accession>
<dbReference type="SUPFAM" id="SSF55486">
    <property type="entry name" value="Metalloproteases ('zincins'), catalytic domain"/>
    <property type="match status" value="1"/>
</dbReference>
<feature type="compositionally biased region" description="Basic and acidic residues" evidence="1">
    <location>
        <begin position="460"/>
        <end position="475"/>
    </location>
</feature>
<dbReference type="GO" id="GO:0008237">
    <property type="term" value="F:metallopeptidase activity"/>
    <property type="evidence" value="ECO:0007669"/>
    <property type="project" value="InterPro"/>
</dbReference>
<reference evidence="2 3" key="1">
    <citation type="submission" date="2019-07" db="EMBL/GenBank/DDBJ databases">
        <title>Whole genome shotgun sequence of Reyranella soli NBRC 108950.</title>
        <authorList>
            <person name="Hosoyama A."/>
            <person name="Uohara A."/>
            <person name="Ohji S."/>
            <person name="Ichikawa N."/>
        </authorList>
    </citation>
    <scope>NUCLEOTIDE SEQUENCE [LARGE SCALE GENOMIC DNA]</scope>
    <source>
        <strain evidence="2 3">NBRC 108950</strain>
    </source>
</reference>
<dbReference type="AlphaFoldDB" id="A0A512NS88"/>
<dbReference type="NCBIfam" id="NF047446">
    <property type="entry name" value="barrel_OmpL47"/>
    <property type="match status" value="1"/>
</dbReference>
<feature type="region of interest" description="Disordered" evidence="1">
    <location>
        <begin position="451"/>
        <end position="475"/>
    </location>
</feature>
<evidence type="ECO:0000256" key="1">
    <source>
        <dbReference type="SAM" id="MobiDB-lite"/>
    </source>
</evidence>
<evidence type="ECO:0000313" key="2">
    <source>
        <dbReference type="EMBL" id="GEP61804.1"/>
    </source>
</evidence>
<comment type="caution">
    <text evidence="2">The sequence shown here is derived from an EMBL/GenBank/DDBJ whole genome shotgun (WGS) entry which is preliminary data.</text>
</comment>
<dbReference type="InterPro" id="IPR058094">
    <property type="entry name" value="Ig-like_OmpL47-like"/>
</dbReference>
<dbReference type="Gene3D" id="3.30.1920.20">
    <property type="match status" value="1"/>
</dbReference>
<dbReference type="OrthoDB" id="223957at2"/>
<proteinExistence type="predicted"/>